<reference evidence="2" key="1">
    <citation type="submission" date="2015-12" db="EMBL/GenBank/DDBJ databases">
        <title>Update maize B73 reference genome by single molecule sequencing technologies.</title>
        <authorList>
            <consortium name="Maize Genome Sequencing Project"/>
            <person name="Ware D."/>
        </authorList>
    </citation>
    <scope>NUCLEOTIDE SEQUENCE</scope>
    <source>
        <tissue evidence="2">Seedling</tissue>
    </source>
</reference>
<dbReference type="InterPro" id="IPR026960">
    <property type="entry name" value="RVT-Znf"/>
</dbReference>
<evidence type="ECO:0000259" key="1">
    <source>
        <dbReference type="Pfam" id="PF13966"/>
    </source>
</evidence>
<organism evidence="2">
    <name type="scientific">Zea mays</name>
    <name type="common">Maize</name>
    <dbReference type="NCBI Taxonomy" id="4577"/>
    <lineage>
        <taxon>Eukaryota</taxon>
        <taxon>Viridiplantae</taxon>
        <taxon>Streptophyta</taxon>
        <taxon>Embryophyta</taxon>
        <taxon>Tracheophyta</taxon>
        <taxon>Spermatophyta</taxon>
        <taxon>Magnoliopsida</taxon>
        <taxon>Liliopsida</taxon>
        <taxon>Poales</taxon>
        <taxon>Poaceae</taxon>
        <taxon>PACMAD clade</taxon>
        <taxon>Panicoideae</taxon>
        <taxon>Andropogonodae</taxon>
        <taxon>Andropogoneae</taxon>
        <taxon>Tripsacinae</taxon>
        <taxon>Zea</taxon>
    </lineage>
</organism>
<gene>
    <name evidence="2" type="ORF">ZEAMMB73_Zm00001d016566</name>
</gene>
<proteinExistence type="predicted"/>
<accession>A0A1D6H8X4</accession>
<evidence type="ECO:0000313" key="2">
    <source>
        <dbReference type="EMBL" id="AQK71168.1"/>
    </source>
</evidence>
<protein>
    <submittedName>
        <fullName evidence="2">Gamma carbonic anhydrase-like 2 mitochondrial</fullName>
    </submittedName>
</protein>
<name>A0A1D6H8X4_MAIZE</name>
<sequence>MQQRCMWLVAHGRCWTADRLAKKGLPHPQFCTLCDQEEETLNHLLVSCVFSREVWFQIMKYVGLQHLAPNLESSSLEDWWGGVAAPPADPAYKGLHKGLGYLESPQPLCI</sequence>
<feature type="domain" description="Reverse transcriptase zinc-binding" evidence="1">
    <location>
        <begin position="5"/>
        <end position="55"/>
    </location>
</feature>
<dbReference type="AlphaFoldDB" id="A0A1D6H8X4"/>
<dbReference type="EMBL" id="CM000781">
    <property type="protein sequence ID" value="AQK71168.1"/>
    <property type="molecule type" value="Genomic_DNA"/>
</dbReference>
<dbReference type="Pfam" id="PF13966">
    <property type="entry name" value="zf-RVT"/>
    <property type="match status" value="1"/>
</dbReference>